<organism evidence="1 2">
    <name type="scientific">Candidatus Tanganyikabacteria bacterium</name>
    <dbReference type="NCBI Taxonomy" id="2961651"/>
    <lineage>
        <taxon>Bacteria</taxon>
        <taxon>Bacillati</taxon>
        <taxon>Candidatus Sericytochromatia</taxon>
        <taxon>Candidatus Tanganyikabacteria</taxon>
    </lineage>
</organism>
<comment type="caution">
    <text evidence="1">The sequence shown here is derived from an EMBL/GenBank/DDBJ whole genome shotgun (WGS) entry which is preliminary data.</text>
</comment>
<accession>A0A937X3M4</accession>
<reference evidence="1 2" key="1">
    <citation type="submission" date="2019-03" db="EMBL/GenBank/DDBJ databases">
        <title>Lake Tanganyika Metagenome-Assembled Genomes (MAGs).</title>
        <authorList>
            <person name="Tran P."/>
        </authorList>
    </citation>
    <scope>NUCLEOTIDE SEQUENCE [LARGE SCALE GENOMIC DNA]</scope>
    <source>
        <strain evidence="1">K_DeepCast_65m_m2_236</strain>
    </source>
</reference>
<proteinExistence type="predicted"/>
<dbReference type="AlphaFoldDB" id="A0A937X3M4"/>
<sequence length="149" mass="15776">MATISGDLSSGAPLPTLAWASTSNMACWPATQNAYYDGHHVLYTTTLPSRAIMYVELQPAADVDLSLYAYSTGASGAPRLPPDITTAVSCEASYRYGETNYNVDQNPGKLEKVNLNAIANPYNVVIGVAGPRKATRGSFTLKVILEGGS</sequence>
<protein>
    <submittedName>
        <fullName evidence="1">Uncharacterized protein</fullName>
    </submittedName>
</protein>
<dbReference type="Proteomes" id="UP000703893">
    <property type="component" value="Unassembled WGS sequence"/>
</dbReference>
<evidence type="ECO:0000313" key="2">
    <source>
        <dbReference type="Proteomes" id="UP000703893"/>
    </source>
</evidence>
<name>A0A937X3M4_9BACT</name>
<gene>
    <name evidence="1" type="ORF">FJZ00_05975</name>
</gene>
<dbReference type="EMBL" id="VGJX01000291">
    <property type="protein sequence ID" value="MBM3274678.1"/>
    <property type="molecule type" value="Genomic_DNA"/>
</dbReference>
<evidence type="ECO:0000313" key="1">
    <source>
        <dbReference type="EMBL" id="MBM3274678.1"/>
    </source>
</evidence>